<feature type="chain" id="PRO_5041909352" evidence="1">
    <location>
        <begin position="19"/>
        <end position="320"/>
    </location>
</feature>
<organism evidence="2 3">
    <name type="scientific">Cylindrotheca closterium</name>
    <dbReference type="NCBI Taxonomy" id="2856"/>
    <lineage>
        <taxon>Eukaryota</taxon>
        <taxon>Sar</taxon>
        <taxon>Stramenopiles</taxon>
        <taxon>Ochrophyta</taxon>
        <taxon>Bacillariophyta</taxon>
        <taxon>Bacillariophyceae</taxon>
        <taxon>Bacillariophycidae</taxon>
        <taxon>Bacillariales</taxon>
        <taxon>Bacillariaceae</taxon>
        <taxon>Cylindrotheca</taxon>
    </lineage>
</organism>
<keyword evidence="3" id="KW-1185">Reference proteome</keyword>
<evidence type="ECO:0000313" key="2">
    <source>
        <dbReference type="EMBL" id="CAJ1954688.1"/>
    </source>
</evidence>
<dbReference type="AlphaFoldDB" id="A0AAD2FW38"/>
<name>A0AAD2FW38_9STRA</name>
<sequence length="320" mass="35725">MKILFGLLATALPILTEGADCTFCFNDDEVSNLGAATPNMATIKRSCLDLKAEYEVRKESLSKNGAEKRCVEFQLEGYQTGCCNQFNPDGCGICPDGSPPGEGYVVPTEGSGDPNPEECEGYSFQPYSSNGIFTEGSCADTRAQRSAFYCGCPGQYQQVFLCPDKRPPGRRRRGDFTRSENCGQTEYLFSLFKEFEITDINMDFGFHYQAWCECNDHEGNQVVLENEFNCPFCPDGVDIKEGFHDVVFNEDTALVDINGKYDYRRTCAQVADFTRYVTTKFRCSNENIEIARQFCCPAPGLGVTFGLFITGIVMVQNLFF</sequence>
<keyword evidence="1" id="KW-0732">Signal</keyword>
<dbReference type="Proteomes" id="UP001295423">
    <property type="component" value="Unassembled WGS sequence"/>
</dbReference>
<evidence type="ECO:0000256" key="1">
    <source>
        <dbReference type="SAM" id="SignalP"/>
    </source>
</evidence>
<comment type="caution">
    <text evidence="2">The sequence shown here is derived from an EMBL/GenBank/DDBJ whole genome shotgun (WGS) entry which is preliminary data.</text>
</comment>
<accession>A0AAD2FW38</accession>
<reference evidence="2" key="1">
    <citation type="submission" date="2023-08" db="EMBL/GenBank/DDBJ databases">
        <authorList>
            <person name="Audoor S."/>
            <person name="Bilcke G."/>
        </authorList>
    </citation>
    <scope>NUCLEOTIDE SEQUENCE</scope>
</reference>
<dbReference type="EMBL" id="CAKOGP040001869">
    <property type="protein sequence ID" value="CAJ1954688.1"/>
    <property type="molecule type" value="Genomic_DNA"/>
</dbReference>
<protein>
    <submittedName>
        <fullName evidence="2">Uncharacterized protein</fullName>
    </submittedName>
</protein>
<proteinExistence type="predicted"/>
<feature type="signal peptide" evidence="1">
    <location>
        <begin position="1"/>
        <end position="18"/>
    </location>
</feature>
<gene>
    <name evidence="2" type="ORF">CYCCA115_LOCUS15279</name>
</gene>
<evidence type="ECO:0000313" key="3">
    <source>
        <dbReference type="Proteomes" id="UP001295423"/>
    </source>
</evidence>